<dbReference type="RefSeq" id="WP_325775767.1">
    <property type="nucleotide sequence ID" value="NZ_VTDN01000007.1"/>
</dbReference>
<evidence type="ECO:0000313" key="2">
    <source>
        <dbReference type="Proteomes" id="UP001339883"/>
    </source>
</evidence>
<protein>
    <recommendedName>
        <fullName evidence="3">DUF4034 domain-containing protein</fullName>
    </recommendedName>
</protein>
<dbReference type="Proteomes" id="UP001339883">
    <property type="component" value="Unassembled WGS sequence"/>
</dbReference>
<name>A0ABU6DUQ9_9GAMM</name>
<dbReference type="InterPro" id="IPR011990">
    <property type="entry name" value="TPR-like_helical_dom_sf"/>
</dbReference>
<keyword evidence="2" id="KW-1185">Reference proteome</keyword>
<reference evidence="1 2" key="1">
    <citation type="submission" date="2019-08" db="EMBL/GenBank/DDBJ databases">
        <title>Five species of Acinetobacter isolated from floral nectar and animal pollinators.</title>
        <authorList>
            <person name="Hendry T.A."/>
        </authorList>
    </citation>
    <scope>NUCLEOTIDE SEQUENCE [LARGE SCALE GENOMIC DNA]</scope>
    <source>
        <strain evidence="1 2">MD18.27</strain>
    </source>
</reference>
<evidence type="ECO:0000313" key="1">
    <source>
        <dbReference type="EMBL" id="MEB5477392.1"/>
    </source>
</evidence>
<evidence type="ECO:0008006" key="3">
    <source>
        <dbReference type="Google" id="ProtNLM"/>
    </source>
</evidence>
<comment type="caution">
    <text evidence="1">The sequence shown here is derived from an EMBL/GenBank/DDBJ whole genome shotgun (WGS) entry which is preliminary data.</text>
</comment>
<sequence>MDNISSEVDRFIKIKNLLNAFIEKNDFRRVNQYYQVIYQNNLRSIEKYDIPLYEDAVLLRNFKTLYLDSNVKAQSYIEILNLWLTNDEGFLIYILLGDYWAEVALQYDLDNPEFSELIQLFTHVSTYWYLRAIADTIHAPDIYLALMHLYEKTNQHCDLNLVCQHYKFDPSQYSAQALNIFYQQNGVLPPQEKISLILRVPTEAEKVKPCLYWFNLSIERQPSVMAFSSYCNHLLDKYDSYEEIDNFLYSSVCQEQSHLLLQQLYYLRYMHEFKALIHETEKNWQEKRENGQELICYFNTLVLNKKLMADCYIQQILFFCSLLSEISTFDSKNEYLKIQENIFQLIQSILQDYSTELQSNIDIHHTFFKAVILFFADNRFPLIDKTYIRGKILALMSVWNNDISFAVLLYALRSSDEWQISEETASYITLDNIWEKNACSTFDSQVFQAYDYLYLSCEYDILIELLEKFANYGHTPSMMYLFKIYSGSSDHKNLNQYIQIDHAEQWLARALALKNVEALLVQGRRLLTQSLNQSNEQEQKDLARNAQGLLEQTFCKKSVQAEISYGYAQFLMQESQTKQSEVLRLYFPMLMENNKFNKKMLAEIAYIYAFASYYGKGIEKNLYLAYYWGNNAMSLDPDEDRYKTLYEDLIKPKTGWFIQKIQYKKRIRVSREHLPEWMKKTIPLFERHLVFE</sequence>
<proteinExistence type="predicted"/>
<dbReference type="EMBL" id="VTDN01000007">
    <property type="protein sequence ID" value="MEB5477392.1"/>
    <property type="molecule type" value="Genomic_DNA"/>
</dbReference>
<dbReference type="Gene3D" id="1.25.40.10">
    <property type="entry name" value="Tetratricopeptide repeat domain"/>
    <property type="match status" value="1"/>
</dbReference>
<accession>A0ABU6DUQ9</accession>
<organism evidence="1 2">
    <name type="scientific">Acinetobacter pollinis</name>
    <dbReference type="NCBI Taxonomy" id="2605270"/>
    <lineage>
        <taxon>Bacteria</taxon>
        <taxon>Pseudomonadati</taxon>
        <taxon>Pseudomonadota</taxon>
        <taxon>Gammaproteobacteria</taxon>
        <taxon>Moraxellales</taxon>
        <taxon>Moraxellaceae</taxon>
        <taxon>Acinetobacter</taxon>
    </lineage>
</organism>
<gene>
    <name evidence="1" type="ORF">I2F25_10105</name>
</gene>